<dbReference type="Pfam" id="PF06165">
    <property type="entry name" value="GH94_b-supersand"/>
    <property type="match status" value="2"/>
</dbReference>
<dbReference type="InterPro" id="IPR012341">
    <property type="entry name" value="6hp_glycosidase-like_sf"/>
</dbReference>
<keyword evidence="2" id="KW-0812">Transmembrane</keyword>
<dbReference type="Gene3D" id="2.70.98.40">
    <property type="entry name" value="Glycoside hydrolase, family 65, N-terminal domain"/>
    <property type="match status" value="3"/>
</dbReference>
<evidence type="ECO:0000313" key="6">
    <source>
        <dbReference type="Proteomes" id="UP001179361"/>
    </source>
</evidence>
<keyword evidence="2" id="KW-1133">Transmembrane helix</keyword>
<feature type="transmembrane region" description="Helical" evidence="2">
    <location>
        <begin position="428"/>
        <end position="455"/>
    </location>
</feature>
<feature type="domain" description="Glycoamylase-like" evidence="4">
    <location>
        <begin position="1392"/>
        <end position="1508"/>
    </location>
</feature>
<keyword evidence="6" id="KW-1185">Reference proteome</keyword>
<dbReference type="SUPFAM" id="SSF74650">
    <property type="entry name" value="Galactose mutarotase-like"/>
    <property type="match status" value="2"/>
</dbReference>
<evidence type="ECO:0000259" key="4">
    <source>
        <dbReference type="Pfam" id="PF10091"/>
    </source>
</evidence>
<feature type="transmembrane region" description="Helical" evidence="2">
    <location>
        <begin position="831"/>
        <end position="852"/>
    </location>
</feature>
<dbReference type="Gene3D" id="2.60.420.10">
    <property type="entry name" value="Maltose phosphorylase, domain 3"/>
    <property type="match status" value="1"/>
</dbReference>
<comment type="caution">
    <text evidence="5">The sequence shown here is derived from an EMBL/GenBank/DDBJ whole genome shotgun (WGS) entry which is preliminary data.</text>
</comment>
<feature type="transmembrane region" description="Helical" evidence="2">
    <location>
        <begin position="808"/>
        <end position="825"/>
    </location>
</feature>
<dbReference type="EMBL" id="JAJNOC010000003">
    <property type="protein sequence ID" value="MCD2516901.1"/>
    <property type="molecule type" value="Genomic_DNA"/>
</dbReference>
<dbReference type="Gene3D" id="1.50.10.140">
    <property type="match status" value="2"/>
</dbReference>
<dbReference type="Gene3D" id="1.50.10.10">
    <property type="match status" value="1"/>
</dbReference>
<dbReference type="InterPro" id="IPR011013">
    <property type="entry name" value="Gal_mutarotase_sf_dom"/>
</dbReference>
<feature type="transmembrane region" description="Helical" evidence="2">
    <location>
        <begin position="911"/>
        <end position="938"/>
    </location>
</feature>
<dbReference type="Proteomes" id="UP001179361">
    <property type="component" value="Unassembled WGS sequence"/>
</dbReference>
<evidence type="ECO:0000256" key="2">
    <source>
        <dbReference type="SAM" id="Phobius"/>
    </source>
</evidence>
<dbReference type="Pfam" id="PF10091">
    <property type="entry name" value="Glycoamylase"/>
    <property type="match status" value="1"/>
</dbReference>
<dbReference type="SMART" id="SM01068">
    <property type="entry name" value="CBM_X"/>
    <property type="match status" value="1"/>
</dbReference>
<protein>
    <recommendedName>
        <fullName evidence="7">Cyclic beta 1-2 glucan synthetase</fullName>
    </recommendedName>
</protein>
<dbReference type="SUPFAM" id="SSF48208">
    <property type="entry name" value="Six-hairpin glycosidases"/>
    <property type="match status" value="1"/>
</dbReference>
<dbReference type="InterPro" id="IPR010383">
    <property type="entry name" value="Glyco_hydrolase_94_b-supersand"/>
</dbReference>
<evidence type="ECO:0000259" key="3">
    <source>
        <dbReference type="Pfam" id="PF06165"/>
    </source>
</evidence>
<keyword evidence="2" id="KW-0472">Membrane</keyword>
<feature type="domain" description="Glycosyl hydrolase 94 supersandwich" evidence="3">
    <location>
        <begin position="2015"/>
        <end position="2251"/>
    </location>
</feature>
<feature type="transmembrane region" description="Helical" evidence="2">
    <location>
        <begin position="396"/>
        <end position="416"/>
    </location>
</feature>
<organism evidence="5 6">
    <name type="scientific">Massilia phyllostachyos</name>
    <dbReference type="NCBI Taxonomy" id="2898585"/>
    <lineage>
        <taxon>Bacteria</taxon>
        <taxon>Pseudomonadati</taxon>
        <taxon>Pseudomonadota</taxon>
        <taxon>Betaproteobacteria</taxon>
        <taxon>Burkholderiales</taxon>
        <taxon>Oxalobacteraceae</taxon>
        <taxon>Telluria group</taxon>
        <taxon>Massilia</taxon>
    </lineage>
</organism>
<evidence type="ECO:0008006" key="7">
    <source>
        <dbReference type="Google" id="ProtNLM"/>
    </source>
</evidence>
<feature type="region of interest" description="Disordered" evidence="1">
    <location>
        <begin position="1"/>
        <end position="21"/>
    </location>
</feature>
<evidence type="ECO:0000256" key="1">
    <source>
        <dbReference type="SAM" id="MobiDB-lite"/>
    </source>
</evidence>
<gene>
    <name evidence="5" type="ORF">LQ564_11345</name>
</gene>
<dbReference type="InterPro" id="IPR052047">
    <property type="entry name" value="GH94_Enzymes"/>
</dbReference>
<dbReference type="RefSeq" id="WP_231058223.1">
    <property type="nucleotide sequence ID" value="NZ_JAJNOC010000003.1"/>
</dbReference>
<feature type="domain" description="Glycosyl hydrolase 94 supersandwich" evidence="3">
    <location>
        <begin position="1565"/>
        <end position="1690"/>
    </location>
</feature>
<name>A0ABS8Q7F8_9BURK</name>
<dbReference type="InterPro" id="IPR037018">
    <property type="entry name" value="GH65_N"/>
</dbReference>
<proteinExistence type="predicted"/>
<dbReference type="InterPro" id="IPR019282">
    <property type="entry name" value="Glycoamylase-like_cons_dom"/>
</dbReference>
<sequence>MKQESKAKAGSAAGDEQAAHFQQLASRHRLGRGDGAPALRTLLAAQAGALDAACDALERARLDGGELPAAASVILDGYPLIDVQLREARGQLLDDGGVLPLLESSKTARIHALAGDMVAQAGGRITRDALAAMLAAYRDGLDEDARPRLAELRLLPAALRLALLDTLRHVAVRSAEACRERVLAADWAGRMLDTAQGRSGDLILLVADMARAVQPLGSAFVAELARRLQGRGGALEQALAWIDARLQDEGSGIGQLVERERSALALDGAVAAHCLASLRLFGGIDWRALLEQASPVEALLRADPDGSYPRMDGPTRDLYRRAVETLARRTGRTEPEVAREALALAGVHRAPGEGGLDLRRRHIGYYLAGCGVDLLEQRLQPRSGFLKRLRTPRVPLLLRIGAVALFTVLFALTLVACARTQGAGLAVQLLIGVLALVGGSQLAVALAGMMAAWLAPRSAITATPRMDFEGGIPQEAMTLVAVSAQLAHAEQVTSLCRDLEQRYLANRDPRLRFCLLADLAATPGEVRPDAAALVARAVEAIDALNARYAREHRFAIVDEDGQPATQRVRVEPFLLLQRPRGAARQGLRGQLADLHAWLAAKTEEDGRARFATVAGGSAGLAEVRYVLALDAAVGLPRDAARLMAGAMAHPLNQPALDARATRVDEGHAMLRPAIGGALPGRQDCRYQRLWAEGRGSWAAPHAMRECEVQGMFGWAAIYDVDAWERVLANTPPAAHEVVIEGLLHARRDDEVRLEQAIPCDYGEHALARERAVCAAWQSAGWLRRAPGAAAHPLPLEARWRLLDTLRDSLAAPALLLLLVLCWTALTETAFWTAAVLSVFFLPVLLGSLVALVDRPHDAPWRQHIEAWARGARVPLVRAALATSFLPHAAWSQCDALLRALTRRRAPERKRAASAVAAYLVTMAFAPALAVATALLLTFANPYSLFPAAPLLLVWFLSPPLAWWTGLPSRPRAPRLSPARHAFLLRVARRSWSFFEDFAGPANNWLPPESVQEHPEMLADARSTPEGMAVSLLAALGARDFGFVPLGGLVERVDGALSSMAMLERWRGHFFAAYDNARLAPLEPAQVSTAGSGWLALSLRIVASGLDELLDAPVAGPQALEGIRATLHVVDELAAGRPMRERELVAAAWAALDPQRCRAADTLPGLAECLRHVVAAGDALRAGLPRQDLIEEDALHDWAARLGAQCHALQDELLSLAPWMRAEQEYVLDAGLTRIPTLRELAAFDPAPGMHPGLSRLVRDGRERARKLLARLGQLAAQARDFSAMDFQALHDPGAGVLAAGCQVREERLDADSCDLLASNACIASYLAVAQGQLGQRHWWDLRRPMRISGSEQLLLSRDGGLADYLAPQLLLPSWRDTLFDHAGRAAMRAQIAHGRRHDMPWGVSESACNAVDASLLYQFHSFGIPGAALRRGGGDALVAAPYATLLALPLAPGAALANLERLADNGLLGDYGFVDAIDYTPGRLPHGESRHVVRTNAARHQGLGLLALLQVLHDAPMQRRFARDPELRAAQTLLQEPVPARGASMPTPYIAAAAPDAPGQARVIDRAGAAMPEVQLLSNGSYHVLVESSGAGYSRLGEVALTRWRPDPLGGQGGMAWVLRETGSGESWPSTLEGMEAVFAEGRAAFRFEERGLALVLDMAVAPEDDVELRRIRIRNTRDTPLALDITSQVALAPHGERCRLQVDEASTALLCYAGPALPTVLHALSVRGMSGAPQYSGAGLDPLANLPPLEEEADDAPVLAIRRAFTLEPGQEATVDLLLGAAVTPAAARALAARHLDAAAVAQDLEAAWTHGQAALDREGLTAAQAQRFNRLAGCLLDPVPGLRADPGVIARNVRGRADLQRFGMDGSRPLLVLQPDADTALAYEVLQAHAYWRARGLAVDLLVLCQSRALREEIEAMAPSDVMHLHLHLLDEVAQEDRILLRAAARVLLLAERGPLAEQLGRAAPPLPAWPAPFAPAAEPPQWTVDVPLPAGGADGFDQSGREYLVHGAARLANPLANGEFGAEVRANGAGTVWCGRRTQRVTLEDGGAFYLRDEESGAAWSPTPWPMPSGEPYQARHGFGYTLFEHRAHGIDSTLRCFVAQDAPLEYAVLTLRNASSAPRRLAVTGFVQWWLDEVDAPAGLQVVTGVDLASGALTARNAFGAGFADRVAFFHVEAAQVAHTADRREFVGRHRNLARPAALERSSLSGSHGAGLDPCAALQVRVALQPGEERELVFLLGVAGPDALAASAAVQQHGGSKGAARALRALHAYWDGLLGSVRVATPDPAFDLIANGWLPYGALASTFGLDPAVQLQGALAALHGSPATVRAALLRAARADIGSAGAMVEDFLWLPFALGRYLEVSGDYGVLREPAGGDPSSGTRLAHDDLYQYCVHGLRGCLRFGEHGLPLRDARMHEEETGRPEDLRLAFLLAAVLQRFADVADRRADFGFATTCRGAALALRAQAEEHGWNGKAYGDGDAATQAWAALAGADPARVSAALATLDAAPDSRAAAWLGLALAQEGAATRAWRLAMAAVDADARVRSAGAPCFMMDGAASGWTCMLLADALLGIRREADSLTLAPLLPAAWEGLRLRYRVGRADYDIRVRHAGQGEALLLDGQPQPHATIEPLDDGREHKVELYVERRPGDVLPGPHDNQPGPTT</sequence>
<evidence type="ECO:0000313" key="5">
    <source>
        <dbReference type="EMBL" id="MCD2516901.1"/>
    </source>
</evidence>
<accession>A0ABS8Q7F8</accession>
<dbReference type="PANTHER" id="PTHR37469:SF2">
    <property type="entry name" value="CELLOBIONIC ACID PHOSPHORYLASE"/>
    <property type="match status" value="1"/>
</dbReference>
<dbReference type="InterPro" id="IPR008928">
    <property type="entry name" value="6-hairpin_glycosidase_sf"/>
</dbReference>
<dbReference type="PANTHER" id="PTHR37469">
    <property type="entry name" value="CELLOBIONIC ACID PHOSPHORYLASE-RELATED"/>
    <property type="match status" value="1"/>
</dbReference>
<reference evidence="5" key="1">
    <citation type="submission" date="2021-11" db="EMBL/GenBank/DDBJ databases">
        <title>The complete genome of Massilia sp sp. G4R7.</title>
        <authorList>
            <person name="Liu L."/>
            <person name="Yue J."/>
            <person name="Yuan J."/>
            <person name="Yang F."/>
            <person name="Li L."/>
        </authorList>
    </citation>
    <scope>NUCLEOTIDE SEQUENCE</scope>
    <source>
        <strain evidence="5">G4R7</strain>
    </source>
</reference>